<evidence type="ECO:0000313" key="1">
    <source>
        <dbReference type="EMBL" id="MET1473561.1"/>
    </source>
</evidence>
<dbReference type="RefSeq" id="WP_235356239.1">
    <property type="nucleotide sequence ID" value="NZ_FR989672.1"/>
</dbReference>
<protein>
    <submittedName>
        <fullName evidence="1">Uncharacterized protein</fullName>
    </submittedName>
</protein>
<proteinExistence type="predicted"/>
<dbReference type="EMBL" id="JBEWCH010000002">
    <property type="protein sequence ID" value="MET1473561.1"/>
    <property type="molecule type" value="Genomic_DNA"/>
</dbReference>
<evidence type="ECO:0000313" key="2">
    <source>
        <dbReference type="Proteomes" id="UP001548587"/>
    </source>
</evidence>
<organism evidence="1 2">
    <name type="scientific">Burkholderia sola</name>
    <dbReference type="NCBI Taxonomy" id="2843302"/>
    <lineage>
        <taxon>Bacteria</taxon>
        <taxon>Pseudomonadati</taxon>
        <taxon>Pseudomonadota</taxon>
        <taxon>Betaproteobacteria</taxon>
        <taxon>Burkholderiales</taxon>
        <taxon>Burkholderiaceae</taxon>
        <taxon>Burkholderia</taxon>
        <taxon>Burkholderia cepacia complex</taxon>
    </lineage>
</organism>
<gene>
    <name evidence="1" type="ORF">ABXL37_04810</name>
</gene>
<dbReference type="Proteomes" id="UP001548587">
    <property type="component" value="Unassembled WGS sequence"/>
</dbReference>
<accession>A0ABV2C390</accession>
<name>A0ABV2C390_9BURK</name>
<reference evidence="1 2" key="1">
    <citation type="submission" date="2024-06" db="EMBL/GenBank/DDBJ databases">
        <title>Burkholderia sola in Mexico.</title>
        <authorList>
            <person name="Estrada P."/>
        </authorList>
    </citation>
    <scope>NUCLEOTIDE SEQUENCE [LARGE SCALE GENOMIC DNA]</scope>
    <source>
        <strain evidence="1 2">CpTa8-5</strain>
    </source>
</reference>
<comment type="caution">
    <text evidence="1">The sequence shown here is derived from an EMBL/GenBank/DDBJ whole genome shotgun (WGS) entry which is preliminary data.</text>
</comment>
<keyword evidence="2" id="KW-1185">Reference proteome</keyword>
<sequence>MLALFPVIPRRPMIEIRVARYPDGAAAVEAIFREYVVGPTASVEFQDDARRNPASGAEFPGRNL</sequence>